<dbReference type="PANTHER" id="PTHR42928">
    <property type="entry name" value="TRICARBOXYLATE-BINDING PROTEIN"/>
    <property type="match status" value="1"/>
</dbReference>
<evidence type="ECO:0000313" key="3">
    <source>
        <dbReference type="EMBL" id="SAI74480.1"/>
    </source>
</evidence>
<dbReference type="RefSeq" id="WP_066133762.1">
    <property type="nucleotide sequence ID" value="NZ_FKIF01000010.1"/>
</dbReference>
<dbReference type="Gene3D" id="3.40.190.150">
    <property type="entry name" value="Bordetella uptake gene, domain 1"/>
    <property type="match status" value="1"/>
</dbReference>
<dbReference type="SUPFAM" id="SSF53850">
    <property type="entry name" value="Periplasmic binding protein-like II"/>
    <property type="match status" value="1"/>
</dbReference>
<feature type="signal peptide" evidence="2">
    <location>
        <begin position="1"/>
        <end position="22"/>
    </location>
</feature>
<dbReference type="InterPro" id="IPR042100">
    <property type="entry name" value="Bug_dom1"/>
</dbReference>
<dbReference type="OrthoDB" id="9780943at2"/>
<evidence type="ECO:0000313" key="4">
    <source>
        <dbReference type="Proteomes" id="UP000076848"/>
    </source>
</evidence>
<accession>A0A157SVK0</accession>
<evidence type="ECO:0000256" key="2">
    <source>
        <dbReference type="SAM" id="SignalP"/>
    </source>
</evidence>
<gene>
    <name evidence="3" type="ORF">SAMEA3906486_05195</name>
</gene>
<dbReference type="Proteomes" id="UP000076848">
    <property type="component" value="Unassembled WGS sequence"/>
</dbReference>
<reference evidence="3 4" key="1">
    <citation type="submission" date="2016-04" db="EMBL/GenBank/DDBJ databases">
        <authorList>
            <consortium name="Pathogen Informatics"/>
        </authorList>
    </citation>
    <scope>NUCLEOTIDE SEQUENCE [LARGE SCALE GENOMIC DNA]</scope>
    <source>
        <strain evidence="3 4">H050680373</strain>
    </source>
</reference>
<keyword evidence="4" id="KW-1185">Reference proteome</keyword>
<dbReference type="InterPro" id="IPR005064">
    <property type="entry name" value="BUG"/>
</dbReference>
<dbReference type="PANTHER" id="PTHR42928:SF5">
    <property type="entry name" value="BLR1237 PROTEIN"/>
    <property type="match status" value="1"/>
</dbReference>
<comment type="similarity">
    <text evidence="1">Belongs to the UPF0065 (bug) family.</text>
</comment>
<name>A0A157SVK0_9BORD</name>
<dbReference type="PIRSF" id="PIRSF017082">
    <property type="entry name" value="YflP"/>
    <property type="match status" value="1"/>
</dbReference>
<dbReference type="Pfam" id="PF03401">
    <property type="entry name" value="TctC"/>
    <property type="match status" value="1"/>
</dbReference>
<keyword evidence="2" id="KW-0732">Signal</keyword>
<sequence>MKFPKLVAALATFAAAACVAGAAHGAFPDKPIRFIIPFPPGGSTDTLGRMVARGMSDKLGQPVIVENLAGAGGALGVQNVARANPEGYTLLFTVSGPITLIPLVNKAVRYKMEDLEPIGIVAHTPLLLVVPSSSPWKSLSDLVAAGKTTKKDNFASPGIGSVTHVASETVNLRAGTQFQHIPYKGTPDILIAMAAGDVQWYTIAGIDGKGPIADGRLRPLATLSMERSLNFPSIPTMQEQGVAGFDISAWFGVFAPREIPAQNRDVLNQALKAVMNDPTFVNRMKEFGADVKPDDADIGKVETFLDEERTTYEKTVKTLNLSQ</sequence>
<protein>
    <submittedName>
        <fullName evidence="3">Putattive exported protein</fullName>
    </submittedName>
</protein>
<dbReference type="STRING" id="288768.SAMEA3906486_05195"/>
<evidence type="ECO:0000256" key="1">
    <source>
        <dbReference type="ARBA" id="ARBA00006987"/>
    </source>
</evidence>
<dbReference type="Gene3D" id="3.40.190.10">
    <property type="entry name" value="Periplasmic binding protein-like II"/>
    <property type="match status" value="1"/>
</dbReference>
<dbReference type="AlphaFoldDB" id="A0A157SVK0"/>
<dbReference type="CDD" id="cd07012">
    <property type="entry name" value="PBP2_Bug_TTT"/>
    <property type="match status" value="1"/>
</dbReference>
<proteinExistence type="inferred from homology"/>
<organism evidence="3 4">
    <name type="scientific">Bordetella ansorpii</name>
    <dbReference type="NCBI Taxonomy" id="288768"/>
    <lineage>
        <taxon>Bacteria</taxon>
        <taxon>Pseudomonadati</taxon>
        <taxon>Pseudomonadota</taxon>
        <taxon>Betaproteobacteria</taxon>
        <taxon>Burkholderiales</taxon>
        <taxon>Alcaligenaceae</taxon>
        <taxon>Bordetella</taxon>
    </lineage>
</organism>
<dbReference type="EMBL" id="FKIF01000010">
    <property type="protein sequence ID" value="SAI74480.1"/>
    <property type="molecule type" value="Genomic_DNA"/>
</dbReference>
<feature type="chain" id="PRO_5007616626" evidence="2">
    <location>
        <begin position="23"/>
        <end position="323"/>
    </location>
</feature>
<dbReference type="PROSITE" id="PS51257">
    <property type="entry name" value="PROKAR_LIPOPROTEIN"/>
    <property type="match status" value="1"/>
</dbReference>